<name>A0ABQ1IDA2_9PROT</name>
<accession>A0ABQ1IDA2</accession>
<gene>
    <name evidence="2" type="ORF">GCM10011505_15610</name>
</gene>
<evidence type="ECO:0000313" key="2">
    <source>
        <dbReference type="EMBL" id="GGB35051.1"/>
    </source>
</evidence>
<dbReference type="EMBL" id="BMDZ01000013">
    <property type="protein sequence ID" value="GGB35051.1"/>
    <property type="molecule type" value="Genomic_DNA"/>
</dbReference>
<keyword evidence="1" id="KW-0472">Membrane</keyword>
<keyword evidence="1" id="KW-1133">Transmembrane helix</keyword>
<keyword evidence="3" id="KW-1185">Reference proteome</keyword>
<protein>
    <submittedName>
        <fullName evidence="2">Uncharacterized protein</fullName>
    </submittedName>
</protein>
<dbReference type="Proteomes" id="UP000603352">
    <property type="component" value="Unassembled WGS sequence"/>
</dbReference>
<feature type="transmembrane region" description="Helical" evidence="1">
    <location>
        <begin position="76"/>
        <end position="97"/>
    </location>
</feature>
<reference evidence="3" key="1">
    <citation type="journal article" date="2019" name="Int. J. Syst. Evol. Microbiol.">
        <title>The Global Catalogue of Microorganisms (GCM) 10K type strain sequencing project: providing services to taxonomists for standard genome sequencing and annotation.</title>
        <authorList>
            <consortium name="The Broad Institute Genomics Platform"/>
            <consortium name="The Broad Institute Genome Sequencing Center for Infectious Disease"/>
            <person name="Wu L."/>
            <person name="Ma J."/>
        </authorList>
    </citation>
    <scope>NUCLEOTIDE SEQUENCE [LARGE SCALE GENOMIC DNA]</scope>
    <source>
        <strain evidence="3">CGMCC 1.10188</strain>
    </source>
</reference>
<evidence type="ECO:0000256" key="1">
    <source>
        <dbReference type="SAM" id="Phobius"/>
    </source>
</evidence>
<organism evidence="2 3">
    <name type="scientific">Tistrella bauzanensis</name>
    <dbReference type="NCBI Taxonomy" id="657419"/>
    <lineage>
        <taxon>Bacteria</taxon>
        <taxon>Pseudomonadati</taxon>
        <taxon>Pseudomonadota</taxon>
        <taxon>Alphaproteobacteria</taxon>
        <taxon>Geminicoccales</taxon>
        <taxon>Geminicoccaceae</taxon>
        <taxon>Tistrella</taxon>
    </lineage>
</organism>
<dbReference type="RefSeq" id="WP_188576468.1">
    <property type="nucleotide sequence ID" value="NZ_BMDZ01000013.1"/>
</dbReference>
<keyword evidence="1" id="KW-0812">Transmembrane</keyword>
<sequence length="107" mass="11931">MPVRRLFASLLILAALVLIGLEAIGWWYQGTWEMIPLSALWAAIDRGSLIGLQAAIESTLWPGLWPPVRWALNLPLWGWAGALGLVLLAGSGGRGDTERRRRFSRRR</sequence>
<proteinExistence type="predicted"/>
<comment type="caution">
    <text evidence="2">The sequence shown here is derived from an EMBL/GenBank/DDBJ whole genome shotgun (WGS) entry which is preliminary data.</text>
</comment>
<evidence type="ECO:0000313" key="3">
    <source>
        <dbReference type="Proteomes" id="UP000603352"/>
    </source>
</evidence>